<dbReference type="Pfam" id="PF07503">
    <property type="entry name" value="zf-HYPF"/>
    <property type="match status" value="2"/>
</dbReference>
<dbReference type="Pfam" id="PF00708">
    <property type="entry name" value="Acylphosphatase"/>
    <property type="match status" value="1"/>
</dbReference>
<dbReference type="Pfam" id="PF01300">
    <property type="entry name" value="Sua5_yciO_yrdC"/>
    <property type="match status" value="1"/>
</dbReference>
<evidence type="ECO:0000256" key="3">
    <source>
        <dbReference type="ARBA" id="ARBA00022598"/>
    </source>
</evidence>
<dbReference type="PANTHER" id="PTHR42959">
    <property type="entry name" value="CARBAMOYLTRANSFERASE"/>
    <property type="match status" value="1"/>
</dbReference>
<dbReference type="SUPFAM" id="SSF53067">
    <property type="entry name" value="Actin-like ATPase domain"/>
    <property type="match status" value="1"/>
</dbReference>
<organism evidence="12 13">
    <name type="scientific">candidate division WOR_3 bacterium SM23_42</name>
    <dbReference type="NCBI Taxonomy" id="1703779"/>
    <lineage>
        <taxon>Bacteria</taxon>
        <taxon>Bacteria division WOR-3</taxon>
    </lineage>
</organism>
<evidence type="ECO:0000256" key="6">
    <source>
        <dbReference type="ARBA" id="ARBA00022833"/>
    </source>
</evidence>
<dbReference type="InterPro" id="IPR036046">
    <property type="entry name" value="Acylphosphatase-like_dom_sf"/>
</dbReference>
<gene>
    <name evidence="12" type="ORF">AMJ83_04040</name>
</gene>
<dbReference type="PROSITE" id="PS51160">
    <property type="entry name" value="ACYLPHOSPHATASE_3"/>
    <property type="match status" value="1"/>
</dbReference>
<protein>
    <recommendedName>
        <fullName evidence="8">Carbamoyltransferase</fullName>
        <ecNumber evidence="8">6.2.-.-</ecNumber>
    </recommendedName>
</protein>
<keyword evidence="4" id="KW-0479">Metal-binding</keyword>
<evidence type="ECO:0000256" key="4">
    <source>
        <dbReference type="ARBA" id="ARBA00022723"/>
    </source>
</evidence>
<dbReference type="InterPro" id="IPR051060">
    <property type="entry name" value="Carbamoyltrans_HypF-like"/>
</dbReference>
<comment type="catalytic activity">
    <reaction evidence="7">
        <text>C-terminal L-cysteinyl-[HypE protein] + carbamoyl phosphate + ATP + H2O = C-terminal S-carboxamide-L-cysteinyl-[HypE protein] + AMP + phosphate + diphosphate + H(+)</text>
        <dbReference type="Rhea" id="RHEA:55636"/>
        <dbReference type="Rhea" id="RHEA-COMP:14247"/>
        <dbReference type="Rhea" id="RHEA-COMP:14392"/>
        <dbReference type="ChEBI" id="CHEBI:15377"/>
        <dbReference type="ChEBI" id="CHEBI:15378"/>
        <dbReference type="ChEBI" id="CHEBI:30616"/>
        <dbReference type="ChEBI" id="CHEBI:33019"/>
        <dbReference type="ChEBI" id="CHEBI:43474"/>
        <dbReference type="ChEBI" id="CHEBI:58228"/>
        <dbReference type="ChEBI" id="CHEBI:76913"/>
        <dbReference type="ChEBI" id="CHEBI:139126"/>
        <dbReference type="ChEBI" id="CHEBI:456215"/>
    </reaction>
</comment>
<dbReference type="SUPFAM" id="SSF54975">
    <property type="entry name" value="Acylphosphatase/BLUF domain-like"/>
    <property type="match status" value="1"/>
</dbReference>
<evidence type="ECO:0000256" key="5">
    <source>
        <dbReference type="ARBA" id="ARBA00022771"/>
    </source>
</evidence>
<evidence type="ECO:0000256" key="9">
    <source>
        <dbReference type="PROSITE-ProRule" id="PRU00520"/>
    </source>
</evidence>
<comment type="caution">
    <text evidence="12">The sequence shown here is derived from an EMBL/GenBank/DDBJ whole genome shotgun (WGS) entry which is preliminary data.</text>
</comment>
<dbReference type="Gene3D" id="3.30.110.120">
    <property type="match status" value="1"/>
</dbReference>
<comment type="catalytic activity">
    <reaction evidence="9">
        <text>an acyl phosphate + H2O = a carboxylate + phosphate + H(+)</text>
        <dbReference type="Rhea" id="RHEA:14965"/>
        <dbReference type="ChEBI" id="CHEBI:15377"/>
        <dbReference type="ChEBI" id="CHEBI:15378"/>
        <dbReference type="ChEBI" id="CHEBI:29067"/>
        <dbReference type="ChEBI" id="CHEBI:43474"/>
        <dbReference type="ChEBI" id="CHEBI:59918"/>
        <dbReference type="EC" id="3.6.1.7"/>
    </reaction>
</comment>
<dbReference type="InterPro" id="IPR043129">
    <property type="entry name" value="ATPase_NBD"/>
</dbReference>
<dbReference type="PATRIC" id="fig|1703779.3.peg.885"/>
<dbReference type="PANTHER" id="PTHR42959:SF1">
    <property type="entry name" value="CARBAMOYLTRANSFERASE HYPF"/>
    <property type="match status" value="1"/>
</dbReference>
<dbReference type="AlphaFoldDB" id="A0A0S8FWT2"/>
<dbReference type="EC" id="6.2.-.-" evidence="8"/>
<keyword evidence="5" id="KW-0863">Zinc-finger</keyword>
<dbReference type="STRING" id="1703779.AMJ83_04040"/>
<dbReference type="GO" id="GO:0008270">
    <property type="term" value="F:zinc ion binding"/>
    <property type="evidence" value="ECO:0007669"/>
    <property type="project" value="UniProtKB-KW"/>
</dbReference>
<dbReference type="Proteomes" id="UP000051373">
    <property type="component" value="Unassembled WGS sequence"/>
</dbReference>
<proteinExistence type="inferred from homology"/>
<evidence type="ECO:0000256" key="1">
    <source>
        <dbReference type="ARBA" id="ARBA00004711"/>
    </source>
</evidence>
<dbReference type="Gene3D" id="3.90.870.50">
    <property type="match status" value="1"/>
</dbReference>
<feature type="domain" description="YrdC-like" evidence="11">
    <location>
        <begin position="199"/>
        <end position="382"/>
    </location>
</feature>
<dbReference type="Pfam" id="PF17788">
    <property type="entry name" value="HypF_C"/>
    <property type="match status" value="1"/>
</dbReference>
<evidence type="ECO:0000313" key="13">
    <source>
        <dbReference type="Proteomes" id="UP000051373"/>
    </source>
</evidence>
<dbReference type="InterPro" id="IPR055128">
    <property type="entry name" value="HypF_C_2"/>
</dbReference>
<dbReference type="UniPathway" id="UPA00335"/>
<comment type="similarity">
    <text evidence="2 8">Belongs to the carbamoyltransferase HypF family.</text>
</comment>
<feature type="active site" evidence="9">
    <location>
        <position position="19"/>
    </location>
</feature>
<dbReference type="GO" id="GO:0051604">
    <property type="term" value="P:protein maturation"/>
    <property type="evidence" value="ECO:0007669"/>
    <property type="project" value="TreeGrafter"/>
</dbReference>
<name>A0A0S8FWT2_UNCW3</name>
<dbReference type="Pfam" id="PF22521">
    <property type="entry name" value="HypF_C_2"/>
    <property type="match status" value="1"/>
</dbReference>
<evidence type="ECO:0000313" key="12">
    <source>
        <dbReference type="EMBL" id="KPK64172.1"/>
    </source>
</evidence>
<dbReference type="NCBIfam" id="TIGR00143">
    <property type="entry name" value="hypF"/>
    <property type="match status" value="1"/>
</dbReference>
<keyword evidence="9" id="KW-0378">Hydrolase</keyword>
<dbReference type="InterPro" id="IPR004421">
    <property type="entry name" value="Carbamoyltransferase_HypF"/>
</dbReference>
<dbReference type="EMBL" id="LJUJ01000005">
    <property type="protein sequence ID" value="KPK64172.1"/>
    <property type="molecule type" value="Genomic_DNA"/>
</dbReference>
<keyword evidence="3" id="KW-0436">Ligase</keyword>
<dbReference type="InterPro" id="IPR017945">
    <property type="entry name" value="DHBP_synth_RibB-like_a/b_dom"/>
</dbReference>
<dbReference type="PROSITE" id="PS00150">
    <property type="entry name" value="ACYLPHOSPHATASE_1"/>
    <property type="match status" value="1"/>
</dbReference>
<comment type="pathway">
    <text evidence="1">Protein modification; [NiFe] hydrogenase maturation.</text>
</comment>
<feature type="domain" description="Acylphosphatase-like" evidence="10">
    <location>
        <begin position="4"/>
        <end position="90"/>
    </location>
</feature>
<sequence>MPKRKKLRVKGIVQGVGFRPFVYRLARSLRLKGFVRNTTNGVEIEVEGSAAGIDRFIESMLDSKPPAARIDKIRIDTAPNKAYREFSIKESTTSTGFTQISPDIATCNDCLKEMNDPHDRRYKFPFINCTNCGPRYSIIIKTPYDRARTSMHEFKMCVDCEKEFQEISDRRFHAQPDCCLVCGPTYSLHTISGEKVETDKPILRTVESLKRGDIVAIKGVGGFHIACDALNRDAVTRLRRLKHRPTKPFAIMANKHDLHRITYINADEKKVIESPIAPIMLLRKRGKTICEEVAPNNPYLGVMIPYAPIHHLLLAEMPYLVMTSANIQDEPIVKNAEEVERKLSRLVSLYLDHNRNIENRCDDSVGYHLNNRGFSIIRRSRGYVPIPIDLPIAVKPTLAVGPYLKNTFTLANSEEAYVSPHIGDLDNLETLQFYDEMVTKYKRWFGIDPQLIIHDLHPDYLSTKIAQTMPGQKIGIQHHIAHFVSCLGENATLTNTIGIIFDGTGYGLDGKIWGGEFFIGSITDQKRVAHLQYLPLPGGESSIRKPYRIAIAYAHKLLHEDMHLTTDSETKIIKTMIDENRNLVYTSSIGRLFDCISAMLHVTREITYEAEAAINLEYIAAHGVTTHYPYRIHESEPMTVEIEDTLAAIVKDTRSGISNKRISAKFHNTLAVLSLDVAKRLRQRYGIKRVCFSGGVFQNRYLLNLMIRYFLADGFEVSTHRRLPNNDGCISYGQTIAGNTKEISGRNK</sequence>
<dbReference type="Gene3D" id="3.30.420.40">
    <property type="match status" value="1"/>
</dbReference>
<keyword evidence="6" id="KW-0862">Zinc</keyword>
<accession>A0A0S8FWT2</accession>
<dbReference type="GO" id="GO:0003725">
    <property type="term" value="F:double-stranded RNA binding"/>
    <property type="evidence" value="ECO:0007669"/>
    <property type="project" value="InterPro"/>
</dbReference>
<evidence type="ECO:0000259" key="10">
    <source>
        <dbReference type="PROSITE" id="PS51160"/>
    </source>
</evidence>
<dbReference type="PIRSF" id="PIRSF006256">
    <property type="entry name" value="CMPcnvr_hdrg_mat"/>
    <property type="match status" value="1"/>
</dbReference>
<evidence type="ECO:0000256" key="7">
    <source>
        <dbReference type="ARBA" id="ARBA00048220"/>
    </source>
</evidence>
<dbReference type="InterPro" id="IPR006070">
    <property type="entry name" value="Sua5-like_dom"/>
</dbReference>
<dbReference type="GO" id="GO:0016874">
    <property type="term" value="F:ligase activity"/>
    <property type="evidence" value="ECO:0007669"/>
    <property type="project" value="UniProtKB-UniRule"/>
</dbReference>
<dbReference type="PROSITE" id="PS51163">
    <property type="entry name" value="YRDC"/>
    <property type="match status" value="1"/>
</dbReference>
<evidence type="ECO:0000259" key="11">
    <source>
        <dbReference type="PROSITE" id="PS51163"/>
    </source>
</evidence>
<dbReference type="GO" id="GO:0003998">
    <property type="term" value="F:acylphosphatase activity"/>
    <property type="evidence" value="ECO:0007669"/>
    <property type="project" value="UniProtKB-EC"/>
</dbReference>
<dbReference type="GO" id="GO:0016743">
    <property type="term" value="F:carboxyl- or carbamoyltransferase activity"/>
    <property type="evidence" value="ECO:0007669"/>
    <property type="project" value="UniProtKB-UniRule"/>
</dbReference>
<dbReference type="InterPro" id="IPR017968">
    <property type="entry name" value="Acylphosphatase_CS"/>
</dbReference>
<dbReference type="Gene3D" id="3.30.420.360">
    <property type="match status" value="1"/>
</dbReference>
<feature type="active site" evidence="9">
    <location>
        <position position="37"/>
    </location>
</feature>
<evidence type="ECO:0000256" key="8">
    <source>
        <dbReference type="PIRNR" id="PIRNR006256"/>
    </source>
</evidence>
<reference evidence="12 13" key="1">
    <citation type="journal article" date="2015" name="Microbiome">
        <title>Genomic resolution of linkages in carbon, nitrogen, and sulfur cycling among widespread estuary sediment bacteria.</title>
        <authorList>
            <person name="Baker B.J."/>
            <person name="Lazar C.S."/>
            <person name="Teske A.P."/>
            <person name="Dick G.J."/>
        </authorList>
    </citation>
    <scope>NUCLEOTIDE SEQUENCE [LARGE SCALE GENOMIC DNA]</scope>
    <source>
        <strain evidence="12">SM23_42</strain>
    </source>
</reference>
<dbReference type="InterPro" id="IPR011125">
    <property type="entry name" value="Znf_HypF"/>
</dbReference>
<dbReference type="SUPFAM" id="SSF55821">
    <property type="entry name" value="YrdC/RibB"/>
    <property type="match status" value="1"/>
</dbReference>
<evidence type="ECO:0000256" key="2">
    <source>
        <dbReference type="ARBA" id="ARBA00008097"/>
    </source>
</evidence>
<dbReference type="InterPro" id="IPR041440">
    <property type="entry name" value="HypF_C"/>
</dbReference>
<dbReference type="InterPro" id="IPR001792">
    <property type="entry name" value="Acylphosphatase-like_dom"/>
</dbReference>